<evidence type="ECO:0000313" key="2">
    <source>
        <dbReference type="Proteomes" id="UP000192520"/>
    </source>
</evidence>
<evidence type="ECO:0000313" key="1">
    <source>
        <dbReference type="EMBL" id="OQX51068.1"/>
    </source>
</evidence>
<dbReference type="InterPro" id="IPR036894">
    <property type="entry name" value="YbaB-like_sf"/>
</dbReference>
<dbReference type="InterPro" id="IPR004401">
    <property type="entry name" value="YbaB/EbfC"/>
</dbReference>
<dbReference type="EMBL" id="MZGJ01000009">
    <property type="protein sequence ID" value="OQX51068.1"/>
    <property type="molecule type" value="Genomic_DNA"/>
</dbReference>
<gene>
    <name evidence="1" type="ORF">B5M47_02115</name>
</gene>
<dbReference type="GO" id="GO:0003677">
    <property type="term" value="F:DNA binding"/>
    <property type="evidence" value="ECO:0007669"/>
    <property type="project" value="InterPro"/>
</dbReference>
<dbReference type="Gene3D" id="3.30.1310.10">
    <property type="entry name" value="Nucleoid-associated protein YbaB-like domain"/>
    <property type="match status" value="1"/>
</dbReference>
<proteinExistence type="predicted"/>
<reference evidence="2" key="1">
    <citation type="submission" date="2017-03" db="EMBL/GenBank/DDBJ databases">
        <title>Novel pathways for hydrocarbon cycling and metabolic interdependencies in hydrothermal sediment communities.</title>
        <authorList>
            <person name="Dombrowski N."/>
            <person name="Seitz K."/>
            <person name="Teske A."/>
            <person name="Baker B."/>
        </authorList>
    </citation>
    <scope>NUCLEOTIDE SEQUENCE [LARGE SCALE GENOMIC DNA]</scope>
</reference>
<dbReference type="AlphaFoldDB" id="A0A1W9NY82"/>
<organism evidence="1 2">
    <name type="scientific">candidate division CPR3 bacterium 4484_211</name>
    <dbReference type="NCBI Taxonomy" id="1968527"/>
    <lineage>
        <taxon>Bacteria</taxon>
        <taxon>Bacteria division CPR3</taxon>
    </lineage>
</organism>
<sequence length="85" mass="9613">MLKQLKALKDLAKSPGMVKDALDMQRKLTAEEVTVDHGDIEITMRGDFYVKQVKISGEIRNDLKDAFNYALKQVQQSVAKKMMGI</sequence>
<accession>A0A1W9NY82</accession>
<dbReference type="SUPFAM" id="SSF82607">
    <property type="entry name" value="YbaB-like"/>
    <property type="match status" value="1"/>
</dbReference>
<dbReference type="Pfam" id="PF02575">
    <property type="entry name" value="YbaB_DNA_bd"/>
    <property type="match status" value="1"/>
</dbReference>
<dbReference type="Proteomes" id="UP000192520">
    <property type="component" value="Unassembled WGS sequence"/>
</dbReference>
<protein>
    <submittedName>
        <fullName evidence="1">Uncharacterized protein</fullName>
    </submittedName>
</protein>
<comment type="caution">
    <text evidence="1">The sequence shown here is derived from an EMBL/GenBank/DDBJ whole genome shotgun (WGS) entry which is preliminary data.</text>
</comment>
<dbReference type="STRING" id="1968527.B5M47_02115"/>
<name>A0A1W9NY82_UNCC3</name>